<protein>
    <submittedName>
        <fullName evidence="11">Drug:h+ antiporter</fullName>
    </submittedName>
</protein>
<sequence>MASTFKEDMSEKGLPELTTTSVEDQEAHFGVKKVQAAERVYGKYYKYFLFVGLGFVCYAYTLENLTTYAYLAFATSNFNDHSLISTIQVARSIIVACGIPVVGKIADVTSRGAAFIVSVLLYVVGYVIVASAKNIGTVGGGIVLSAPGQIGLRMLTHIIIADITTLKWRALATCFLETPYLINTFVGSNISSAILKKSGWRWGYGMFCVLVPVAISPLLVTLLWAEHKARKLGLVEKAIRRADPNYVLPEKEAFSIQRAIKFLSHLDIVGLILLGTSVALILLPLTLSETAKRGWNNPSIIAMLVIGVVLMPVFFLYETRFAKTPAVPLRFIVNKGVAAATWINFFDNLTVELTSTYLLSYVLVVKPWGMVNSQYFVHAQSLAMVVFGLVAGVYMRIAHRYKAILIVGLFIRLLGVGLMIHSRGANASDGEIVMAQLIQGIGGGFTAAGTTLSAQGSVPHADVAMVTCFMALFIEIGRAIGGSIAGAIWTNTMPENLFKYLPDVPASQRAQLFGNIMSAMRLPPGSPIRNGVIAAYGDTMKIILIVATCVSVIPIFLSYLLPNFYLGDTHNAVEGVDLKGEIIVETGRDRTPDHERTEKPGETLEERV</sequence>
<dbReference type="SUPFAM" id="SSF103473">
    <property type="entry name" value="MFS general substrate transporter"/>
    <property type="match status" value="2"/>
</dbReference>
<feature type="transmembrane region" description="Helical" evidence="9">
    <location>
        <begin position="337"/>
        <end position="363"/>
    </location>
</feature>
<dbReference type="EMBL" id="JAEVFJ010000055">
    <property type="protein sequence ID" value="KAH8079829.1"/>
    <property type="molecule type" value="Genomic_DNA"/>
</dbReference>
<accession>A0A8K0UE82</accession>
<dbReference type="GO" id="GO:0005886">
    <property type="term" value="C:plasma membrane"/>
    <property type="evidence" value="ECO:0007669"/>
    <property type="project" value="TreeGrafter"/>
</dbReference>
<evidence type="ECO:0000256" key="7">
    <source>
        <dbReference type="ARBA" id="ARBA00023136"/>
    </source>
</evidence>
<dbReference type="PANTHER" id="PTHR23501">
    <property type="entry name" value="MAJOR FACILITATOR SUPERFAMILY"/>
    <property type="match status" value="1"/>
</dbReference>
<feature type="transmembrane region" description="Helical" evidence="9">
    <location>
        <begin position="202"/>
        <end position="225"/>
    </location>
</feature>
<evidence type="ECO:0000313" key="11">
    <source>
        <dbReference type="EMBL" id="KAH8079829.1"/>
    </source>
</evidence>
<feature type="transmembrane region" description="Helical" evidence="9">
    <location>
        <begin position="44"/>
        <end position="62"/>
    </location>
</feature>
<evidence type="ECO:0000256" key="9">
    <source>
        <dbReference type="SAM" id="Phobius"/>
    </source>
</evidence>
<feature type="transmembrane region" description="Helical" evidence="9">
    <location>
        <begin position="432"/>
        <end position="452"/>
    </location>
</feature>
<feature type="transmembrane region" description="Helical" evidence="9">
    <location>
        <begin position="299"/>
        <end position="317"/>
    </location>
</feature>
<dbReference type="Gene3D" id="1.20.1250.20">
    <property type="entry name" value="MFS general substrate transporter like domains"/>
    <property type="match status" value="2"/>
</dbReference>
<gene>
    <name evidence="11" type="ORF">BXZ70DRAFT_1012587</name>
</gene>
<dbReference type="GO" id="GO:0022857">
    <property type="term" value="F:transmembrane transporter activity"/>
    <property type="evidence" value="ECO:0007669"/>
    <property type="project" value="InterPro"/>
</dbReference>
<organism evidence="11 12">
    <name type="scientific">Cristinia sonorae</name>
    <dbReference type="NCBI Taxonomy" id="1940300"/>
    <lineage>
        <taxon>Eukaryota</taxon>
        <taxon>Fungi</taxon>
        <taxon>Dikarya</taxon>
        <taxon>Basidiomycota</taxon>
        <taxon>Agaricomycotina</taxon>
        <taxon>Agaricomycetes</taxon>
        <taxon>Agaricomycetidae</taxon>
        <taxon>Agaricales</taxon>
        <taxon>Pleurotineae</taxon>
        <taxon>Stephanosporaceae</taxon>
        <taxon>Cristinia</taxon>
    </lineage>
</organism>
<keyword evidence="7 9" id="KW-0472">Membrane</keyword>
<dbReference type="InterPro" id="IPR020846">
    <property type="entry name" value="MFS_dom"/>
</dbReference>
<feature type="transmembrane region" description="Helical" evidence="9">
    <location>
        <begin position="114"/>
        <end position="132"/>
    </location>
</feature>
<keyword evidence="6" id="KW-0406">Ion transport</keyword>
<dbReference type="GO" id="GO:0006811">
    <property type="term" value="P:monoatomic ion transport"/>
    <property type="evidence" value="ECO:0007669"/>
    <property type="project" value="UniProtKB-KW"/>
</dbReference>
<feature type="transmembrane region" description="Helical" evidence="9">
    <location>
        <begin position="268"/>
        <end position="287"/>
    </location>
</feature>
<feature type="transmembrane region" description="Helical" evidence="9">
    <location>
        <begin position="82"/>
        <end position="102"/>
    </location>
</feature>
<feature type="region of interest" description="Disordered" evidence="8">
    <location>
        <begin position="587"/>
        <end position="608"/>
    </location>
</feature>
<evidence type="ECO:0000256" key="4">
    <source>
        <dbReference type="ARBA" id="ARBA00022692"/>
    </source>
</evidence>
<dbReference type="Pfam" id="PF07690">
    <property type="entry name" value="MFS_1"/>
    <property type="match status" value="1"/>
</dbReference>
<keyword evidence="5 9" id="KW-1133">Transmembrane helix</keyword>
<dbReference type="AlphaFoldDB" id="A0A8K0UE82"/>
<feature type="transmembrane region" description="Helical" evidence="9">
    <location>
        <begin position="401"/>
        <end position="420"/>
    </location>
</feature>
<evidence type="ECO:0000259" key="10">
    <source>
        <dbReference type="PROSITE" id="PS50850"/>
    </source>
</evidence>
<dbReference type="Proteomes" id="UP000813824">
    <property type="component" value="Unassembled WGS sequence"/>
</dbReference>
<dbReference type="PANTHER" id="PTHR23501:SF87">
    <property type="entry name" value="SIDEROPHORE IRON TRANSPORTER 2"/>
    <property type="match status" value="1"/>
</dbReference>
<keyword evidence="12" id="KW-1185">Reference proteome</keyword>
<evidence type="ECO:0000256" key="3">
    <source>
        <dbReference type="ARBA" id="ARBA00022448"/>
    </source>
</evidence>
<evidence type="ECO:0000256" key="2">
    <source>
        <dbReference type="ARBA" id="ARBA00008335"/>
    </source>
</evidence>
<evidence type="ECO:0000256" key="5">
    <source>
        <dbReference type="ARBA" id="ARBA00022989"/>
    </source>
</evidence>
<evidence type="ECO:0000256" key="8">
    <source>
        <dbReference type="SAM" id="MobiDB-lite"/>
    </source>
</evidence>
<proteinExistence type="inferred from homology"/>
<dbReference type="InterPro" id="IPR011701">
    <property type="entry name" value="MFS"/>
</dbReference>
<feature type="domain" description="Major facilitator superfamily (MFS) profile" evidence="10">
    <location>
        <begin position="47"/>
        <end position="565"/>
    </location>
</feature>
<comment type="caution">
    <text evidence="11">The sequence shown here is derived from an EMBL/GenBank/DDBJ whole genome shotgun (WGS) entry which is preliminary data.</text>
</comment>
<comment type="subcellular location">
    <subcellularLocation>
        <location evidence="1">Membrane</location>
        <topology evidence="1">Multi-pass membrane protein</topology>
    </subcellularLocation>
</comment>
<reference evidence="11" key="1">
    <citation type="journal article" date="2021" name="New Phytol.">
        <title>Evolutionary innovations through gain and loss of genes in the ectomycorrhizal Boletales.</title>
        <authorList>
            <person name="Wu G."/>
            <person name="Miyauchi S."/>
            <person name="Morin E."/>
            <person name="Kuo A."/>
            <person name="Drula E."/>
            <person name="Varga T."/>
            <person name="Kohler A."/>
            <person name="Feng B."/>
            <person name="Cao Y."/>
            <person name="Lipzen A."/>
            <person name="Daum C."/>
            <person name="Hundley H."/>
            <person name="Pangilinan J."/>
            <person name="Johnson J."/>
            <person name="Barry K."/>
            <person name="LaButti K."/>
            <person name="Ng V."/>
            <person name="Ahrendt S."/>
            <person name="Min B."/>
            <person name="Choi I.G."/>
            <person name="Park H."/>
            <person name="Plett J.M."/>
            <person name="Magnuson J."/>
            <person name="Spatafora J.W."/>
            <person name="Nagy L.G."/>
            <person name="Henrissat B."/>
            <person name="Grigoriev I.V."/>
            <person name="Yang Z.L."/>
            <person name="Xu J."/>
            <person name="Martin F.M."/>
        </authorList>
    </citation>
    <scope>NUCLEOTIDE SEQUENCE</scope>
    <source>
        <strain evidence="11">KKN 215</strain>
    </source>
</reference>
<dbReference type="InterPro" id="IPR036259">
    <property type="entry name" value="MFS_trans_sf"/>
</dbReference>
<feature type="transmembrane region" description="Helical" evidence="9">
    <location>
        <begin position="464"/>
        <end position="489"/>
    </location>
</feature>
<dbReference type="PROSITE" id="PS50850">
    <property type="entry name" value="MFS"/>
    <property type="match status" value="1"/>
</dbReference>
<evidence type="ECO:0000313" key="12">
    <source>
        <dbReference type="Proteomes" id="UP000813824"/>
    </source>
</evidence>
<feature type="transmembrane region" description="Helical" evidence="9">
    <location>
        <begin position="542"/>
        <end position="561"/>
    </location>
</feature>
<name>A0A8K0UE82_9AGAR</name>
<dbReference type="OrthoDB" id="2241241at2759"/>
<evidence type="ECO:0000256" key="1">
    <source>
        <dbReference type="ARBA" id="ARBA00004141"/>
    </source>
</evidence>
<evidence type="ECO:0000256" key="6">
    <source>
        <dbReference type="ARBA" id="ARBA00023065"/>
    </source>
</evidence>
<feature type="transmembrane region" description="Helical" evidence="9">
    <location>
        <begin position="375"/>
        <end position="394"/>
    </location>
</feature>
<keyword evidence="3" id="KW-0813">Transport</keyword>
<comment type="similarity">
    <text evidence="2">Belongs to the major facilitator superfamily.</text>
</comment>
<keyword evidence="4 9" id="KW-0812">Transmembrane</keyword>
<dbReference type="FunFam" id="1.20.1250.20:FF:000197">
    <property type="entry name" value="Siderophore iron transporter 1"/>
    <property type="match status" value="1"/>
</dbReference>